<evidence type="ECO:0000313" key="1">
    <source>
        <dbReference type="EMBL" id="MBL1071925.1"/>
    </source>
</evidence>
<name>A0ABS1LVE0_9LACO</name>
<dbReference type="Proteomes" id="UP000640912">
    <property type="component" value="Unassembled WGS sequence"/>
</dbReference>
<evidence type="ECO:0000313" key="2">
    <source>
        <dbReference type="Proteomes" id="UP000640912"/>
    </source>
</evidence>
<gene>
    <name evidence="1" type="ORF">JEM47_05385</name>
</gene>
<comment type="caution">
    <text evidence="1">The sequence shown here is derived from an EMBL/GenBank/DDBJ whole genome shotgun (WGS) entry which is preliminary data.</text>
</comment>
<organism evidence="1 2">
    <name type="scientific">Lactobacillus kitasatonis</name>
    <dbReference type="NCBI Taxonomy" id="237446"/>
    <lineage>
        <taxon>Bacteria</taxon>
        <taxon>Bacillati</taxon>
        <taxon>Bacillota</taxon>
        <taxon>Bacilli</taxon>
        <taxon>Lactobacillales</taxon>
        <taxon>Lactobacillaceae</taxon>
        <taxon>Lactobacillus</taxon>
    </lineage>
</organism>
<reference evidence="1 2" key="1">
    <citation type="journal article" date="2021" name="Microorganisms">
        <title>Dual Inhibition of Salmonella enterica and Clostridium perfringens by New Probiotic Candidates Isolated from Chicken Intestinal Mucosa.</title>
        <authorList>
            <person name="Lone A."/>
            <person name="Mottawea W."/>
            <person name="Ait Chait Y."/>
            <person name="Hammami R."/>
        </authorList>
    </citation>
    <scope>NUCLEOTIDE SEQUENCE [LARGE SCALE GENOMIC DNA]</scope>
    <source>
        <strain evidence="1 2">A12</strain>
    </source>
</reference>
<dbReference type="EMBL" id="JAEHNR010000033">
    <property type="protein sequence ID" value="MBL1071925.1"/>
    <property type="molecule type" value="Genomic_DNA"/>
</dbReference>
<keyword evidence="2" id="KW-1185">Reference proteome</keyword>
<accession>A0ABS1LVE0</accession>
<proteinExistence type="predicted"/>
<protein>
    <submittedName>
        <fullName evidence="1">Uncharacterized protein</fullName>
    </submittedName>
</protein>
<sequence>MPKLDIFQLCHIFNSKEALQNEILSIALGSFKSKLSYKTANSVSELNTRLMAAFKEVPGLVHEVICNNENVINRLAAVVAPLLAEICPHRYQS</sequence>